<evidence type="ECO:0000256" key="3">
    <source>
        <dbReference type="ARBA" id="ARBA00022679"/>
    </source>
</evidence>
<dbReference type="PROSITE" id="PS50011">
    <property type="entry name" value="PROTEIN_KINASE_DOM"/>
    <property type="match status" value="1"/>
</dbReference>
<evidence type="ECO:0000256" key="6">
    <source>
        <dbReference type="ARBA" id="ARBA00022840"/>
    </source>
</evidence>
<keyword evidence="4 9" id="KW-0547">Nucleotide-binding</keyword>
<dbReference type="InterPro" id="IPR017441">
    <property type="entry name" value="Protein_kinase_ATP_BS"/>
</dbReference>
<feature type="binding site" evidence="9">
    <location>
        <position position="41"/>
    </location>
    <ligand>
        <name>ATP</name>
        <dbReference type="ChEBI" id="CHEBI:30616"/>
    </ligand>
</feature>
<feature type="domain" description="Protein kinase" evidence="12">
    <location>
        <begin position="10"/>
        <end position="268"/>
    </location>
</feature>
<evidence type="ECO:0000313" key="13">
    <source>
        <dbReference type="EMBL" id="AFZ14791.1"/>
    </source>
</evidence>
<dbReference type="PANTHER" id="PTHR24363:SF0">
    <property type="entry name" value="SERINE_THREONINE KINASE LIKE DOMAIN CONTAINING 1"/>
    <property type="match status" value="1"/>
</dbReference>
<dbReference type="GO" id="GO:0004674">
    <property type="term" value="F:protein serine/threonine kinase activity"/>
    <property type="evidence" value="ECO:0007669"/>
    <property type="project" value="UniProtKB-KW"/>
</dbReference>
<dbReference type="KEGG" id="cep:Cri9333_3984"/>
<dbReference type="CDD" id="cd14014">
    <property type="entry name" value="STKc_PknB_like"/>
    <property type="match status" value="1"/>
</dbReference>
<evidence type="ECO:0000256" key="9">
    <source>
        <dbReference type="PROSITE-ProRule" id="PRU10141"/>
    </source>
</evidence>
<evidence type="ECO:0000313" key="14">
    <source>
        <dbReference type="Proteomes" id="UP000010472"/>
    </source>
</evidence>
<keyword evidence="5 13" id="KW-0418">Kinase</keyword>
<dbReference type="RefSeq" id="WP_015204891.1">
    <property type="nucleotide sequence ID" value="NC_019753.1"/>
</dbReference>
<keyword evidence="14" id="KW-1185">Reference proteome</keyword>
<dbReference type="Gene3D" id="1.10.510.10">
    <property type="entry name" value="Transferase(Phosphotransferase) domain 1"/>
    <property type="match status" value="1"/>
</dbReference>
<feature type="transmembrane region" description="Helical" evidence="11">
    <location>
        <begin position="320"/>
        <end position="341"/>
    </location>
</feature>
<dbReference type="PATRIC" id="fig|1173022.3.peg.4301"/>
<sequence>MALTLLNNRYRTIQDLGSGGFGNTFLAEDTHMPSARRCVIKQLKPVTNNPQMYQQVQARFQREAAVLEALGEVSKQIPQLYAYFSEAGQFYLVQEWVDGDTLTKIIERQGALPEKTVRDILVSLLSVLEYVHSKQMVHRDIKPDNIIVRDRDRQPVLIDFGAVKEAMGSTNQTMVIGTPGFMPSEQAAGQPVYATDLYSLGVTAIYLLTGKMPQDLPTDPGTGMIMWHGSAPGVSPSLASVLDKTIQPHPRDRFSTAKEMLNALQKSVNSPVSNPLGTQATVAVSPVGRQYQPSPQNTPVVTPSQPNIITSNESRWLKPWVLAILIICGFVGSAIAFNRIFNKNTDPTPQVASSPPSQPTNRNTEETNESDSSNSQKEIPPVISESSSPLPSKSPKPSILSQPQATEQPPVIIASPSPIVERSPSPVIKSDNSQNQNRSDQVPAFPTGTPISNVQETLGKPRINARGVWGNTRAVVYKLKPNQIDLGYLYDRNTENIRQTEVSFSNSVDPQLMLNTLDGLLEGGATPEIKQGLLRVQQGRNNSFTFTQGSLKGQIVQQDCGFIYISIWEADLHNFNVSSSRKC</sequence>
<evidence type="ECO:0000256" key="5">
    <source>
        <dbReference type="ARBA" id="ARBA00022777"/>
    </source>
</evidence>
<dbReference type="EC" id="2.7.11.1" evidence="1"/>
<dbReference type="SUPFAM" id="SSF56112">
    <property type="entry name" value="Protein kinase-like (PK-like)"/>
    <property type="match status" value="1"/>
</dbReference>
<dbReference type="Pfam" id="PF00069">
    <property type="entry name" value="Pkinase"/>
    <property type="match status" value="1"/>
</dbReference>
<feature type="region of interest" description="Disordered" evidence="10">
    <location>
        <begin position="345"/>
        <end position="458"/>
    </location>
</feature>
<dbReference type="GO" id="GO:0005524">
    <property type="term" value="F:ATP binding"/>
    <property type="evidence" value="ECO:0007669"/>
    <property type="project" value="UniProtKB-UniRule"/>
</dbReference>
<organism evidence="13 14">
    <name type="scientific">Crinalium epipsammum PCC 9333</name>
    <dbReference type="NCBI Taxonomy" id="1173022"/>
    <lineage>
        <taxon>Bacteria</taxon>
        <taxon>Bacillati</taxon>
        <taxon>Cyanobacteriota</taxon>
        <taxon>Cyanophyceae</taxon>
        <taxon>Gomontiellales</taxon>
        <taxon>Gomontiellaceae</taxon>
        <taxon>Crinalium</taxon>
    </lineage>
</organism>
<keyword evidence="11" id="KW-0472">Membrane</keyword>
<dbReference type="InterPro" id="IPR008271">
    <property type="entry name" value="Ser/Thr_kinase_AS"/>
</dbReference>
<keyword evidence="11" id="KW-0812">Transmembrane</keyword>
<name>K9W3L0_9CYAN</name>
<feature type="compositionally biased region" description="Polar residues" evidence="10">
    <location>
        <begin position="345"/>
        <end position="355"/>
    </location>
</feature>
<keyword evidence="11" id="KW-1133">Transmembrane helix</keyword>
<dbReference type="Proteomes" id="UP000010472">
    <property type="component" value="Chromosome"/>
</dbReference>
<evidence type="ECO:0000256" key="10">
    <source>
        <dbReference type="SAM" id="MobiDB-lite"/>
    </source>
</evidence>
<keyword evidence="2 13" id="KW-0723">Serine/threonine-protein kinase</keyword>
<dbReference type="STRING" id="1173022.Cri9333_3984"/>
<evidence type="ECO:0000256" key="4">
    <source>
        <dbReference type="ARBA" id="ARBA00022741"/>
    </source>
</evidence>
<evidence type="ECO:0000256" key="2">
    <source>
        <dbReference type="ARBA" id="ARBA00022527"/>
    </source>
</evidence>
<dbReference type="eggNOG" id="COG0515">
    <property type="taxonomic scope" value="Bacteria"/>
</dbReference>
<dbReference type="SMART" id="SM00220">
    <property type="entry name" value="S_TKc"/>
    <property type="match status" value="1"/>
</dbReference>
<feature type="compositionally biased region" description="Low complexity" evidence="10">
    <location>
        <begin position="370"/>
        <end position="420"/>
    </location>
</feature>
<dbReference type="InterPro" id="IPR000719">
    <property type="entry name" value="Prot_kinase_dom"/>
</dbReference>
<evidence type="ECO:0000256" key="1">
    <source>
        <dbReference type="ARBA" id="ARBA00012513"/>
    </source>
</evidence>
<gene>
    <name evidence="13" type="ORF">Cri9333_3984</name>
</gene>
<dbReference type="PROSITE" id="PS00107">
    <property type="entry name" value="PROTEIN_KINASE_ATP"/>
    <property type="match status" value="1"/>
</dbReference>
<accession>K9W3L0</accession>
<proteinExistence type="predicted"/>
<comment type="catalytic activity">
    <reaction evidence="7">
        <text>L-threonyl-[protein] + ATP = O-phospho-L-threonyl-[protein] + ADP + H(+)</text>
        <dbReference type="Rhea" id="RHEA:46608"/>
        <dbReference type="Rhea" id="RHEA-COMP:11060"/>
        <dbReference type="Rhea" id="RHEA-COMP:11605"/>
        <dbReference type="ChEBI" id="CHEBI:15378"/>
        <dbReference type="ChEBI" id="CHEBI:30013"/>
        <dbReference type="ChEBI" id="CHEBI:30616"/>
        <dbReference type="ChEBI" id="CHEBI:61977"/>
        <dbReference type="ChEBI" id="CHEBI:456216"/>
        <dbReference type="EC" id="2.7.11.1"/>
    </reaction>
</comment>
<evidence type="ECO:0000256" key="7">
    <source>
        <dbReference type="ARBA" id="ARBA00047899"/>
    </source>
</evidence>
<dbReference type="PANTHER" id="PTHR24363">
    <property type="entry name" value="SERINE/THREONINE PROTEIN KINASE"/>
    <property type="match status" value="1"/>
</dbReference>
<dbReference type="PROSITE" id="PS00108">
    <property type="entry name" value="PROTEIN_KINASE_ST"/>
    <property type="match status" value="1"/>
</dbReference>
<dbReference type="EMBL" id="CP003620">
    <property type="protein sequence ID" value="AFZ14791.1"/>
    <property type="molecule type" value="Genomic_DNA"/>
</dbReference>
<comment type="catalytic activity">
    <reaction evidence="8">
        <text>L-seryl-[protein] + ATP = O-phospho-L-seryl-[protein] + ADP + H(+)</text>
        <dbReference type="Rhea" id="RHEA:17989"/>
        <dbReference type="Rhea" id="RHEA-COMP:9863"/>
        <dbReference type="Rhea" id="RHEA-COMP:11604"/>
        <dbReference type="ChEBI" id="CHEBI:15378"/>
        <dbReference type="ChEBI" id="CHEBI:29999"/>
        <dbReference type="ChEBI" id="CHEBI:30616"/>
        <dbReference type="ChEBI" id="CHEBI:83421"/>
        <dbReference type="ChEBI" id="CHEBI:456216"/>
        <dbReference type="EC" id="2.7.11.1"/>
    </reaction>
</comment>
<dbReference type="HOGENOM" id="CLU_000288_135_5_3"/>
<evidence type="ECO:0000256" key="11">
    <source>
        <dbReference type="SAM" id="Phobius"/>
    </source>
</evidence>
<protein>
    <recommendedName>
        <fullName evidence="1">non-specific serine/threonine protein kinase</fullName>
        <ecNumber evidence="1">2.7.11.1</ecNumber>
    </recommendedName>
</protein>
<dbReference type="InterPro" id="IPR011009">
    <property type="entry name" value="Kinase-like_dom_sf"/>
</dbReference>
<evidence type="ECO:0000256" key="8">
    <source>
        <dbReference type="ARBA" id="ARBA00048679"/>
    </source>
</evidence>
<keyword evidence="6 9" id="KW-0067">ATP-binding</keyword>
<keyword evidence="3" id="KW-0808">Transferase</keyword>
<dbReference type="OrthoDB" id="428678at2"/>
<dbReference type="AlphaFoldDB" id="K9W3L0"/>
<reference evidence="13 14" key="1">
    <citation type="submission" date="2012-06" db="EMBL/GenBank/DDBJ databases">
        <title>Finished chromosome of genome of Crinalium epipsammum PCC 9333.</title>
        <authorList>
            <consortium name="US DOE Joint Genome Institute"/>
            <person name="Gugger M."/>
            <person name="Coursin T."/>
            <person name="Rippka R."/>
            <person name="Tandeau De Marsac N."/>
            <person name="Huntemann M."/>
            <person name="Wei C.-L."/>
            <person name="Han J."/>
            <person name="Detter J.C."/>
            <person name="Han C."/>
            <person name="Tapia R."/>
            <person name="Davenport K."/>
            <person name="Daligault H."/>
            <person name="Erkkila T."/>
            <person name="Gu W."/>
            <person name="Munk A.C.C."/>
            <person name="Teshima H."/>
            <person name="Xu Y."/>
            <person name="Chain P."/>
            <person name="Chen A."/>
            <person name="Krypides N."/>
            <person name="Mavromatis K."/>
            <person name="Markowitz V."/>
            <person name="Szeto E."/>
            <person name="Ivanova N."/>
            <person name="Mikhailova N."/>
            <person name="Ovchinnikova G."/>
            <person name="Pagani I."/>
            <person name="Pati A."/>
            <person name="Goodwin L."/>
            <person name="Peters L."/>
            <person name="Pitluck S."/>
            <person name="Woyke T."/>
            <person name="Kerfeld C."/>
        </authorList>
    </citation>
    <scope>NUCLEOTIDE SEQUENCE [LARGE SCALE GENOMIC DNA]</scope>
    <source>
        <strain evidence="13 14">PCC 9333</strain>
    </source>
</reference>
<feature type="compositionally biased region" description="Polar residues" evidence="10">
    <location>
        <begin position="430"/>
        <end position="440"/>
    </location>
</feature>
<evidence type="ECO:0000259" key="12">
    <source>
        <dbReference type="PROSITE" id="PS50011"/>
    </source>
</evidence>